<keyword evidence="2" id="KW-1185">Reference proteome</keyword>
<reference evidence="1" key="1">
    <citation type="submission" date="2013-04" db="UniProtKB">
        <authorList>
            <consortium name="EnsemblPlants"/>
        </authorList>
    </citation>
    <scope>IDENTIFICATION</scope>
</reference>
<dbReference type="AlphaFoldDB" id="J3LG81"/>
<protein>
    <submittedName>
        <fullName evidence="1">Uncharacterized protein</fullName>
    </submittedName>
</protein>
<dbReference type="Gramene" id="OB02G36480.1">
    <property type="protein sequence ID" value="OB02G36480.1"/>
    <property type="gene ID" value="OB02G36480"/>
</dbReference>
<dbReference type="Proteomes" id="UP000006038">
    <property type="component" value="Unassembled WGS sequence"/>
</dbReference>
<dbReference type="HOGENOM" id="CLU_2240741_0_0_1"/>
<organism evidence="1">
    <name type="scientific">Oryza brachyantha</name>
    <name type="common">malo sina</name>
    <dbReference type="NCBI Taxonomy" id="4533"/>
    <lineage>
        <taxon>Eukaryota</taxon>
        <taxon>Viridiplantae</taxon>
        <taxon>Streptophyta</taxon>
        <taxon>Embryophyta</taxon>
        <taxon>Tracheophyta</taxon>
        <taxon>Spermatophyta</taxon>
        <taxon>Magnoliopsida</taxon>
        <taxon>Liliopsida</taxon>
        <taxon>Poales</taxon>
        <taxon>Poaceae</taxon>
        <taxon>BOP clade</taxon>
        <taxon>Oryzoideae</taxon>
        <taxon>Oryzeae</taxon>
        <taxon>Oryzinae</taxon>
        <taxon>Oryza</taxon>
    </lineage>
</organism>
<evidence type="ECO:0000313" key="2">
    <source>
        <dbReference type="Proteomes" id="UP000006038"/>
    </source>
</evidence>
<dbReference type="EnsemblPlants" id="OB02G36480.1">
    <property type="protein sequence ID" value="OB02G36480.1"/>
    <property type="gene ID" value="OB02G36480"/>
</dbReference>
<accession>J3LG81</accession>
<evidence type="ECO:0000313" key="1">
    <source>
        <dbReference type="EnsemblPlants" id="OB02G36480.1"/>
    </source>
</evidence>
<name>J3LG81_ORYBR</name>
<sequence>MPACFQAGNLAYIPIRPSQPPCLFSTSLLYSSPIVVCKTEKQKLSKKDKKWLVLQLRATSLWRSLAQMSTCCFVFFFPSTLAPATTSFSSRSPTVVLAEESVQGL</sequence>
<proteinExistence type="predicted"/>